<dbReference type="AlphaFoldDB" id="A0A1R3K8W7"/>
<dbReference type="Proteomes" id="UP000187203">
    <property type="component" value="Unassembled WGS sequence"/>
</dbReference>
<dbReference type="EMBL" id="AWUE01014488">
    <property type="protein sequence ID" value="OMP03513.1"/>
    <property type="molecule type" value="Genomic_DNA"/>
</dbReference>
<evidence type="ECO:0000256" key="1">
    <source>
        <dbReference type="SAM" id="MobiDB-lite"/>
    </source>
</evidence>
<proteinExistence type="predicted"/>
<name>A0A1R3K8W7_9ROSI</name>
<reference evidence="3" key="1">
    <citation type="submission" date="2013-09" db="EMBL/GenBank/DDBJ databases">
        <title>Corchorus olitorius genome sequencing.</title>
        <authorList>
            <person name="Alam M."/>
            <person name="Haque M.S."/>
            <person name="Islam M.S."/>
            <person name="Emdad E.M."/>
            <person name="Islam M.M."/>
            <person name="Ahmed B."/>
            <person name="Halim A."/>
            <person name="Hossen Q.M.M."/>
            <person name="Hossain M.Z."/>
            <person name="Ahmed R."/>
            <person name="Khan M.M."/>
            <person name="Islam R."/>
            <person name="Rashid M.M."/>
            <person name="Khan S.A."/>
            <person name="Rahman M.S."/>
            <person name="Alam M."/>
            <person name="Yahiya A.S."/>
            <person name="Khan M.S."/>
            <person name="Azam M.S."/>
            <person name="Haque T."/>
            <person name="Lashkar M.Z.H."/>
            <person name="Akhand A.I."/>
            <person name="Morshed G."/>
            <person name="Roy S."/>
            <person name="Uddin K.S."/>
            <person name="Rabeya T."/>
            <person name="Hossain A.S."/>
            <person name="Chowdhury A."/>
            <person name="Snigdha A.R."/>
            <person name="Mortoza M.S."/>
            <person name="Matin S.A."/>
            <person name="Hoque S.M.E."/>
            <person name="Islam M.K."/>
            <person name="Roy D.K."/>
            <person name="Haider R."/>
            <person name="Moosa M.M."/>
            <person name="Elias S.M."/>
            <person name="Hasan A.M."/>
            <person name="Jahan S."/>
            <person name="Shafiuddin M."/>
            <person name="Mahmood N."/>
            <person name="Shommy N.S."/>
        </authorList>
    </citation>
    <scope>NUCLEOTIDE SEQUENCE [LARGE SCALE GENOMIC DNA]</scope>
    <source>
        <strain evidence="3">cv. O-4</strain>
    </source>
</reference>
<feature type="compositionally biased region" description="Basic and acidic residues" evidence="1">
    <location>
        <begin position="35"/>
        <end position="87"/>
    </location>
</feature>
<evidence type="ECO:0000313" key="3">
    <source>
        <dbReference type="Proteomes" id="UP000187203"/>
    </source>
</evidence>
<evidence type="ECO:0000313" key="2">
    <source>
        <dbReference type="EMBL" id="OMP03513.1"/>
    </source>
</evidence>
<comment type="caution">
    <text evidence="2">The sequence shown here is derived from an EMBL/GenBank/DDBJ whole genome shotgun (WGS) entry which is preliminary data.</text>
</comment>
<accession>A0A1R3K8W7</accession>
<feature type="region of interest" description="Disordered" evidence="1">
    <location>
        <begin position="1"/>
        <end position="107"/>
    </location>
</feature>
<organism evidence="2 3">
    <name type="scientific">Corchorus olitorius</name>
    <dbReference type="NCBI Taxonomy" id="93759"/>
    <lineage>
        <taxon>Eukaryota</taxon>
        <taxon>Viridiplantae</taxon>
        <taxon>Streptophyta</taxon>
        <taxon>Embryophyta</taxon>
        <taxon>Tracheophyta</taxon>
        <taxon>Spermatophyta</taxon>
        <taxon>Magnoliopsida</taxon>
        <taxon>eudicotyledons</taxon>
        <taxon>Gunneridae</taxon>
        <taxon>Pentapetalae</taxon>
        <taxon>rosids</taxon>
        <taxon>malvids</taxon>
        <taxon>Malvales</taxon>
        <taxon>Malvaceae</taxon>
        <taxon>Grewioideae</taxon>
        <taxon>Apeibeae</taxon>
        <taxon>Corchorus</taxon>
    </lineage>
</organism>
<sequence length="107" mass="11543">MGSHPTGRQNQEDEGATDMEINTIGLGGHAPTADPPKEGTHSDPEQLPEDKKEVYNLDSLDSRDDLKLGKAEEPRRPPAEGQRKPAEAEADNLPKEGAPPVEELAPE</sequence>
<protein>
    <submittedName>
        <fullName evidence="2">Uncharacterized protein</fullName>
    </submittedName>
</protein>
<keyword evidence="3" id="KW-1185">Reference proteome</keyword>
<gene>
    <name evidence="2" type="ORF">COLO4_10374</name>
</gene>